<dbReference type="InterPro" id="IPR009012">
    <property type="entry name" value="GrpE_head"/>
</dbReference>
<dbReference type="PANTHER" id="PTHR21237:SF23">
    <property type="entry name" value="GRPE PROTEIN HOMOLOG, MITOCHONDRIAL"/>
    <property type="match status" value="1"/>
</dbReference>
<keyword evidence="3" id="KW-0963">Cytoplasm</keyword>
<dbReference type="InterPro" id="IPR013805">
    <property type="entry name" value="GrpE_CC"/>
</dbReference>
<comment type="caution">
    <text evidence="7">The sequence shown here is derived from an EMBL/GenBank/DDBJ whole genome shotgun (WGS) entry which is preliminary data.</text>
</comment>
<name>A0ABQ3ULL2_9CHLR</name>
<comment type="subunit">
    <text evidence="3">Homodimer.</text>
</comment>
<evidence type="ECO:0000256" key="6">
    <source>
        <dbReference type="SAM" id="MobiDB-lite"/>
    </source>
</evidence>
<evidence type="ECO:0000256" key="1">
    <source>
        <dbReference type="ARBA" id="ARBA00009054"/>
    </source>
</evidence>
<evidence type="ECO:0000256" key="4">
    <source>
        <dbReference type="RuleBase" id="RU000639"/>
    </source>
</evidence>
<keyword evidence="3 4" id="KW-0346">Stress response</keyword>
<evidence type="ECO:0000256" key="3">
    <source>
        <dbReference type="HAMAP-Rule" id="MF_01151"/>
    </source>
</evidence>
<dbReference type="EMBL" id="BNJG01000001">
    <property type="protein sequence ID" value="GHO53631.1"/>
    <property type="molecule type" value="Genomic_DNA"/>
</dbReference>
<dbReference type="PROSITE" id="PS01071">
    <property type="entry name" value="GRPE"/>
    <property type="match status" value="1"/>
</dbReference>
<evidence type="ECO:0000256" key="2">
    <source>
        <dbReference type="ARBA" id="ARBA00023186"/>
    </source>
</evidence>
<dbReference type="Pfam" id="PF01025">
    <property type="entry name" value="GrpE"/>
    <property type="match status" value="1"/>
</dbReference>
<sequence>MKEEFQEQTNQQQNEQQTSGAEARVAELEAQLEQARKEATENWNKYLRERAEWDNFRKRQERQLETRVLAHKKSLFHKLLDVMDNVERALVYQESMDKQNLQQTLRMFHWQMNEILRGEGLNPVPTVGEPFNPYMHEAIEAVESADKPEGTILEETRKGYTLGEETLRPAHVKVSVPLGKNGNNGANN</sequence>
<dbReference type="Proteomes" id="UP000654345">
    <property type="component" value="Unassembled WGS sequence"/>
</dbReference>
<dbReference type="Gene3D" id="3.90.20.20">
    <property type="match status" value="1"/>
</dbReference>
<dbReference type="SUPFAM" id="SSF51064">
    <property type="entry name" value="Head domain of nucleotide exchange factor GrpE"/>
    <property type="match status" value="1"/>
</dbReference>
<comment type="similarity">
    <text evidence="1 3 5">Belongs to the GrpE family.</text>
</comment>
<keyword evidence="8" id="KW-1185">Reference proteome</keyword>
<dbReference type="HAMAP" id="MF_01151">
    <property type="entry name" value="GrpE"/>
    <property type="match status" value="1"/>
</dbReference>
<dbReference type="RefSeq" id="WP_201370444.1">
    <property type="nucleotide sequence ID" value="NZ_BNJG01000001.1"/>
</dbReference>
<dbReference type="InterPro" id="IPR000740">
    <property type="entry name" value="GrpE"/>
</dbReference>
<evidence type="ECO:0000313" key="7">
    <source>
        <dbReference type="EMBL" id="GHO53631.1"/>
    </source>
</evidence>
<proteinExistence type="inferred from homology"/>
<comment type="subcellular location">
    <subcellularLocation>
        <location evidence="3">Cytoplasm</location>
    </subcellularLocation>
</comment>
<dbReference type="SUPFAM" id="SSF58014">
    <property type="entry name" value="Coiled-coil domain of nucleotide exchange factor GrpE"/>
    <property type="match status" value="1"/>
</dbReference>
<reference evidence="7 8" key="1">
    <citation type="journal article" date="2021" name="Int. J. Syst. Evol. Microbiol.">
        <title>Reticulibacter mediterranei gen. nov., sp. nov., within the new family Reticulibacteraceae fam. nov., and Ktedonospora formicarum gen. nov., sp. nov., Ktedonobacter robiniae sp. nov., Dictyobacter formicarum sp. nov. and Dictyobacter arantiisoli sp. nov., belonging to the class Ktedonobacteria.</title>
        <authorList>
            <person name="Yabe S."/>
            <person name="Zheng Y."/>
            <person name="Wang C.M."/>
            <person name="Sakai Y."/>
            <person name="Abe K."/>
            <person name="Yokota A."/>
            <person name="Donadio S."/>
            <person name="Cavaletti L."/>
            <person name="Monciardini P."/>
        </authorList>
    </citation>
    <scope>NUCLEOTIDE SEQUENCE [LARGE SCALE GENOMIC DNA]</scope>
    <source>
        <strain evidence="7 8">SOSP1-30</strain>
    </source>
</reference>
<feature type="region of interest" description="Disordered" evidence="6">
    <location>
        <begin position="1"/>
        <end position="23"/>
    </location>
</feature>
<gene>
    <name evidence="3" type="primary">grpE</name>
    <name evidence="7" type="ORF">KSB_21060</name>
</gene>
<evidence type="ECO:0000313" key="8">
    <source>
        <dbReference type="Proteomes" id="UP000654345"/>
    </source>
</evidence>
<dbReference type="Gene3D" id="2.30.22.10">
    <property type="entry name" value="Head domain of nucleotide exchange factor GrpE"/>
    <property type="match status" value="1"/>
</dbReference>
<dbReference type="PANTHER" id="PTHR21237">
    <property type="entry name" value="GRPE PROTEIN"/>
    <property type="match status" value="1"/>
</dbReference>
<protein>
    <recommendedName>
        <fullName evidence="3 4">Protein GrpE</fullName>
    </recommendedName>
    <alternativeName>
        <fullName evidence="3">HSP-70 cofactor</fullName>
    </alternativeName>
</protein>
<comment type="function">
    <text evidence="3 4">Participates actively in the response to hyperosmotic and heat shock by preventing the aggregation of stress-denatured proteins, in association with DnaK and GrpE. It is the nucleotide exchange factor for DnaK and may function as a thermosensor. Unfolded proteins bind initially to DnaJ; upon interaction with the DnaJ-bound protein, DnaK hydrolyzes its bound ATP, resulting in the formation of a stable complex. GrpE releases ADP from DnaK; ATP binding to DnaK triggers the release of the substrate protein, thus completing the reaction cycle. Several rounds of ATP-dependent interactions between DnaJ, DnaK and GrpE are required for fully efficient folding.</text>
</comment>
<dbReference type="CDD" id="cd00446">
    <property type="entry name" value="GrpE"/>
    <property type="match status" value="1"/>
</dbReference>
<accession>A0ABQ3ULL2</accession>
<evidence type="ECO:0000256" key="5">
    <source>
        <dbReference type="RuleBase" id="RU004478"/>
    </source>
</evidence>
<feature type="compositionally biased region" description="Low complexity" evidence="6">
    <location>
        <begin position="7"/>
        <end position="18"/>
    </location>
</feature>
<organism evidence="7 8">
    <name type="scientific">Ktedonobacter robiniae</name>
    <dbReference type="NCBI Taxonomy" id="2778365"/>
    <lineage>
        <taxon>Bacteria</taxon>
        <taxon>Bacillati</taxon>
        <taxon>Chloroflexota</taxon>
        <taxon>Ktedonobacteria</taxon>
        <taxon>Ktedonobacterales</taxon>
        <taxon>Ktedonobacteraceae</taxon>
        <taxon>Ktedonobacter</taxon>
    </lineage>
</organism>
<dbReference type="PRINTS" id="PR00773">
    <property type="entry name" value="GRPEPROTEIN"/>
</dbReference>
<keyword evidence="2 3" id="KW-0143">Chaperone</keyword>